<feature type="region of interest" description="Disordered" evidence="1">
    <location>
        <begin position="106"/>
        <end position="134"/>
    </location>
</feature>
<dbReference type="RefSeq" id="WP_344167372.1">
    <property type="nucleotide sequence ID" value="NZ_BAAARY010000001.1"/>
</dbReference>
<dbReference type="EMBL" id="BAAARY010000001">
    <property type="protein sequence ID" value="GAA2512497.1"/>
    <property type="molecule type" value="Genomic_DNA"/>
</dbReference>
<sequence>MVRWLGTSGELAGPGGRAGADHGEKGMPFGAFAVESSNPFRSVNPTCVVAGVVADGRSAHGGLAVGVAGRAGGACGSWGAWAANRGVVGSSVCHRGAAEVAGWLNGGRTSVRSGDGNGGSSVGSKVAGSSSGRR</sequence>
<evidence type="ECO:0000313" key="3">
    <source>
        <dbReference type="Proteomes" id="UP001499978"/>
    </source>
</evidence>
<evidence type="ECO:0000256" key="1">
    <source>
        <dbReference type="SAM" id="MobiDB-lite"/>
    </source>
</evidence>
<protein>
    <submittedName>
        <fullName evidence="2">Uncharacterized protein</fullName>
    </submittedName>
</protein>
<feature type="compositionally biased region" description="Low complexity" evidence="1">
    <location>
        <begin position="122"/>
        <end position="134"/>
    </location>
</feature>
<feature type="region of interest" description="Disordered" evidence="1">
    <location>
        <begin position="1"/>
        <end position="20"/>
    </location>
</feature>
<gene>
    <name evidence="2" type="ORF">GCM10010201_04780</name>
</gene>
<accession>A0ABN3N2C2</accession>
<proteinExistence type="predicted"/>
<reference evidence="2 3" key="1">
    <citation type="journal article" date="2019" name="Int. J. Syst. Evol. Microbiol.">
        <title>The Global Catalogue of Microorganisms (GCM) 10K type strain sequencing project: providing services to taxonomists for standard genome sequencing and annotation.</title>
        <authorList>
            <consortium name="The Broad Institute Genomics Platform"/>
            <consortium name="The Broad Institute Genome Sequencing Center for Infectious Disease"/>
            <person name="Wu L."/>
            <person name="Ma J."/>
        </authorList>
    </citation>
    <scope>NUCLEOTIDE SEQUENCE [LARGE SCALE GENOMIC DNA]</scope>
    <source>
        <strain evidence="2 3">JCM 3367</strain>
    </source>
</reference>
<dbReference type="Proteomes" id="UP001499978">
    <property type="component" value="Unassembled WGS sequence"/>
</dbReference>
<keyword evidence="3" id="KW-1185">Reference proteome</keyword>
<name>A0ABN3N2C2_9ACTN</name>
<evidence type="ECO:0000313" key="2">
    <source>
        <dbReference type="EMBL" id="GAA2512497.1"/>
    </source>
</evidence>
<organism evidence="2 3">
    <name type="scientific">Pilimelia columellifera subsp. columellifera</name>
    <dbReference type="NCBI Taxonomy" id="706583"/>
    <lineage>
        <taxon>Bacteria</taxon>
        <taxon>Bacillati</taxon>
        <taxon>Actinomycetota</taxon>
        <taxon>Actinomycetes</taxon>
        <taxon>Micromonosporales</taxon>
        <taxon>Micromonosporaceae</taxon>
        <taxon>Pilimelia</taxon>
    </lineage>
</organism>
<comment type="caution">
    <text evidence="2">The sequence shown here is derived from an EMBL/GenBank/DDBJ whole genome shotgun (WGS) entry which is preliminary data.</text>
</comment>